<evidence type="ECO:0000256" key="2">
    <source>
        <dbReference type="SAM" id="Phobius"/>
    </source>
</evidence>
<accession>A0A9P4NWK4</accession>
<organism evidence="3 4">
    <name type="scientific">Tothia fuscella</name>
    <dbReference type="NCBI Taxonomy" id="1048955"/>
    <lineage>
        <taxon>Eukaryota</taxon>
        <taxon>Fungi</taxon>
        <taxon>Dikarya</taxon>
        <taxon>Ascomycota</taxon>
        <taxon>Pezizomycotina</taxon>
        <taxon>Dothideomycetes</taxon>
        <taxon>Pleosporomycetidae</taxon>
        <taxon>Venturiales</taxon>
        <taxon>Cylindrosympodiaceae</taxon>
        <taxon>Tothia</taxon>
    </lineage>
</organism>
<evidence type="ECO:0000313" key="4">
    <source>
        <dbReference type="Proteomes" id="UP000800235"/>
    </source>
</evidence>
<dbReference type="OrthoDB" id="5412502at2759"/>
<feature type="transmembrane region" description="Helical" evidence="2">
    <location>
        <begin position="232"/>
        <end position="250"/>
    </location>
</feature>
<gene>
    <name evidence="3" type="ORF">EJ08DRAFT_669487</name>
</gene>
<proteinExistence type="predicted"/>
<keyword evidence="2" id="KW-1133">Transmembrane helix</keyword>
<feature type="compositionally biased region" description="Basic and acidic residues" evidence="1">
    <location>
        <begin position="313"/>
        <end position="324"/>
    </location>
</feature>
<evidence type="ECO:0000313" key="3">
    <source>
        <dbReference type="EMBL" id="KAF2432476.1"/>
    </source>
</evidence>
<dbReference type="EMBL" id="MU007026">
    <property type="protein sequence ID" value="KAF2432476.1"/>
    <property type="molecule type" value="Genomic_DNA"/>
</dbReference>
<feature type="compositionally biased region" description="Pro residues" evidence="1">
    <location>
        <begin position="457"/>
        <end position="467"/>
    </location>
</feature>
<keyword evidence="4" id="KW-1185">Reference proteome</keyword>
<feature type="region of interest" description="Disordered" evidence="1">
    <location>
        <begin position="439"/>
        <end position="467"/>
    </location>
</feature>
<comment type="caution">
    <text evidence="3">The sequence shown here is derived from an EMBL/GenBank/DDBJ whole genome shotgun (WGS) entry which is preliminary data.</text>
</comment>
<sequence length="467" mass="52597">MHYRLQWNNVGEGGWANLQLDIVGFLAILGEGSVMASSQVATLSKMIYLPRLLPAPQALLRPNRPDNLMPISGIATAVHSGNIRNYVNYIGHTLADAESLPEYSVKCVEIRRKQNVGEVKAKMFGPTHIVAILGCFLSCILFAMAIWQQDGMAMLADVCFSFLSTLIGVENKWKLNLPKRANKPNVWTPPGDVVIRYPKGSFLVVSCSEDIARELYFAPEGLKYWIATPWKYRMISLVGTILLMFGVIFLGNADTYLQIAFAGSYMVLNAAYWIVAALPQKSHWDMDCFEVKPQRFDPPPPPPPSAEDEKEVQEEKNGGFPEKQEKAKWTVAWPKWLPQKKQKPTRMDSLPKRRKQHVSYNKTFTLALWKVIVATRDIDWVLRSQAAPDTPAWKEWLHDALHEVNSIPKPPEPNEHEIFTYAIPDWDPQAALGAAMQNHKVDPEKAKLRATTDIPPRVQPPPPTDGA</sequence>
<feature type="region of interest" description="Disordered" evidence="1">
    <location>
        <begin position="293"/>
        <end position="324"/>
    </location>
</feature>
<feature type="compositionally biased region" description="Pro residues" evidence="1">
    <location>
        <begin position="296"/>
        <end position="305"/>
    </location>
</feature>
<feature type="transmembrane region" description="Helical" evidence="2">
    <location>
        <begin position="129"/>
        <end position="147"/>
    </location>
</feature>
<keyword evidence="2" id="KW-0812">Transmembrane</keyword>
<reference evidence="3" key="1">
    <citation type="journal article" date="2020" name="Stud. Mycol.">
        <title>101 Dothideomycetes genomes: a test case for predicting lifestyles and emergence of pathogens.</title>
        <authorList>
            <person name="Haridas S."/>
            <person name="Albert R."/>
            <person name="Binder M."/>
            <person name="Bloem J."/>
            <person name="Labutti K."/>
            <person name="Salamov A."/>
            <person name="Andreopoulos B."/>
            <person name="Baker S."/>
            <person name="Barry K."/>
            <person name="Bills G."/>
            <person name="Bluhm B."/>
            <person name="Cannon C."/>
            <person name="Castanera R."/>
            <person name="Culley D."/>
            <person name="Daum C."/>
            <person name="Ezra D."/>
            <person name="Gonzalez J."/>
            <person name="Henrissat B."/>
            <person name="Kuo A."/>
            <person name="Liang C."/>
            <person name="Lipzen A."/>
            <person name="Lutzoni F."/>
            <person name="Magnuson J."/>
            <person name="Mondo S."/>
            <person name="Nolan M."/>
            <person name="Ohm R."/>
            <person name="Pangilinan J."/>
            <person name="Park H.-J."/>
            <person name="Ramirez L."/>
            <person name="Alfaro M."/>
            <person name="Sun H."/>
            <person name="Tritt A."/>
            <person name="Yoshinaga Y."/>
            <person name="Zwiers L.-H."/>
            <person name="Turgeon B."/>
            <person name="Goodwin S."/>
            <person name="Spatafora J."/>
            <person name="Crous P."/>
            <person name="Grigoriev I."/>
        </authorList>
    </citation>
    <scope>NUCLEOTIDE SEQUENCE</scope>
    <source>
        <strain evidence="3">CBS 130266</strain>
    </source>
</reference>
<dbReference type="AlphaFoldDB" id="A0A9P4NWK4"/>
<evidence type="ECO:0000256" key="1">
    <source>
        <dbReference type="SAM" id="MobiDB-lite"/>
    </source>
</evidence>
<name>A0A9P4NWK4_9PEZI</name>
<feature type="transmembrane region" description="Helical" evidence="2">
    <location>
        <begin position="256"/>
        <end position="276"/>
    </location>
</feature>
<feature type="transmembrane region" description="Helical" evidence="2">
    <location>
        <begin position="153"/>
        <end position="169"/>
    </location>
</feature>
<dbReference type="Proteomes" id="UP000800235">
    <property type="component" value="Unassembled WGS sequence"/>
</dbReference>
<keyword evidence="2" id="KW-0472">Membrane</keyword>
<protein>
    <submittedName>
        <fullName evidence="3">Uncharacterized protein</fullName>
    </submittedName>
</protein>